<organism evidence="2 3">
    <name type="scientific">Arthrobacter mobilis</name>
    <dbReference type="NCBI Taxonomy" id="2724944"/>
    <lineage>
        <taxon>Bacteria</taxon>
        <taxon>Bacillati</taxon>
        <taxon>Actinomycetota</taxon>
        <taxon>Actinomycetes</taxon>
        <taxon>Micrococcales</taxon>
        <taxon>Micrococcaceae</taxon>
        <taxon>Arthrobacter</taxon>
    </lineage>
</organism>
<accession>A0A7X6HA88</accession>
<gene>
    <name evidence="2" type="ORF">HGG74_02085</name>
</gene>
<keyword evidence="3" id="KW-1185">Reference proteome</keyword>
<dbReference type="RefSeq" id="WP_168484662.1">
    <property type="nucleotide sequence ID" value="NZ_JAAZSQ010000001.1"/>
</dbReference>
<evidence type="ECO:0000256" key="1">
    <source>
        <dbReference type="SAM" id="MobiDB-lite"/>
    </source>
</evidence>
<evidence type="ECO:0000313" key="3">
    <source>
        <dbReference type="Proteomes" id="UP000544090"/>
    </source>
</evidence>
<comment type="caution">
    <text evidence="2">The sequence shown here is derived from an EMBL/GenBank/DDBJ whole genome shotgun (WGS) entry which is preliminary data.</text>
</comment>
<reference evidence="2 3" key="1">
    <citation type="submission" date="2020-04" db="EMBL/GenBank/DDBJ databases">
        <title>Arthrobacter sp. nov.</title>
        <authorList>
            <person name="Liu S."/>
        </authorList>
    </citation>
    <scope>NUCLEOTIDE SEQUENCE [LARGE SCALE GENOMIC DNA]</scope>
    <source>
        <strain evidence="2 3">E918</strain>
    </source>
</reference>
<protein>
    <submittedName>
        <fullName evidence="2">Uncharacterized protein</fullName>
    </submittedName>
</protein>
<proteinExistence type="predicted"/>
<dbReference type="Proteomes" id="UP000544090">
    <property type="component" value="Unassembled WGS sequence"/>
</dbReference>
<dbReference type="AlphaFoldDB" id="A0A7X6HA88"/>
<evidence type="ECO:0000313" key="2">
    <source>
        <dbReference type="EMBL" id="NKX53344.1"/>
    </source>
</evidence>
<name>A0A7X6HA88_9MICC</name>
<feature type="region of interest" description="Disordered" evidence="1">
    <location>
        <begin position="1"/>
        <end position="57"/>
    </location>
</feature>
<dbReference type="EMBL" id="JAAZSQ010000001">
    <property type="protein sequence ID" value="NKX53344.1"/>
    <property type="molecule type" value="Genomic_DNA"/>
</dbReference>
<sequence length="75" mass="8009">MSHPHRPAREPEPTEAFAGTAPMEVDQYPGSEAAAEEHPEDAPGAGSAAVPPRSMEDIAHVTVAELLRRQNEPGR</sequence>